<reference evidence="1" key="1">
    <citation type="submission" date="2023-07" db="EMBL/GenBank/DDBJ databases">
        <title>Sorghum-associated microbial communities from plants grown in Nebraska, USA.</title>
        <authorList>
            <person name="Schachtman D."/>
        </authorList>
    </citation>
    <scope>NUCLEOTIDE SEQUENCE</scope>
    <source>
        <strain evidence="1">DS3754</strain>
    </source>
</reference>
<dbReference type="EMBL" id="JAUSRD010000011">
    <property type="protein sequence ID" value="MDP9895189.1"/>
    <property type="molecule type" value="Genomic_DNA"/>
</dbReference>
<proteinExistence type="predicted"/>
<protein>
    <submittedName>
        <fullName evidence="1">Uncharacterized protein</fullName>
    </submittedName>
</protein>
<dbReference type="RefSeq" id="WP_307510307.1">
    <property type="nucleotide sequence ID" value="NZ_JAUSRD010000011.1"/>
</dbReference>
<accession>A0AAW8D4Q3</accession>
<name>A0AAW8D4Q3_9BURK</name>
<dbReference type="AlphaFoldDB" id="A0AAW8D4Q3"/>
<sequence length="44" mass="4394">MRSTALALLFCIGLIAAGCDDKPKPGGPMPKASANVVLPVVLAS</sequence>
<comment type="caution">
    <text evidence="1">The sequence shown here is derived from an EMBL/GenBank/DDBJ whole genome shotgun (WGS) entry which is preliminary data.</text>
</comment>
<organism evidence="1 2">
    <name type="scientific">Variovorax boronicumulans</name>
    <dbReference type="NCBI Taxonomy" id="436515"/>
    <lineage>
        <taxon>Bacteria</taxon>
        <taxon>Pseudomonadati</taxon>
        <taxon>Pseudomonadota</taxon>
        <taxon>Betaproteobacteria</taxon>
        <taxon>Burkholderiales</taxon>
        <taxon>Comamonadaceae</taxon>
        <taxon>Variovorax</taxon>
    </lineage>
</organism>
<dbReference type="Proteomes" id="UP001242045">
    <property type="component" value="Unassembled WGS sequence"/>
</dbReference>
<evidence type="ECO:0000313" key="1">
    <source>
        <dbReference type="EMBL" id="MDP9895189.1"/>
    </source>
</evidence>
<gene>
    <name evidence="1" type="ORF">J2W31_004314</name>
</gene>
<dbReference type="PROSITE" id="PS51257">
    <property type="entry name" value="PROKAR_LIPOPROTEIN"/>
    <property type="match status" value="1"/>
</dbReference>
<evidence type="ECO:0000313" key="2">
    <source>
        <dbReference type="Proteomes" id="UP001242045"/>
    </source>
</evidence>